<evidence type="ECO:0000313" key="3">
    <source>
        <dbReference type="Proteomes" id="UP001165297"/>
    </source>
</evidence>
<evidence type="ECO:0000313" key="2">
    <source>
        <dbReference type="EMBL" id="MCB2378961.1"/>
    </source>
</evidence>
<feature type="chain" id="PRO_5046583422" description="Outer membrane protein beta-barrel domain-containing protein" evidence="1">
    <location>
        <begin position="32"/>
        <end position="279"/>
    </location>
</feature>
<evidence type="ECO:0000256" key="1">
    <source>
        <dbReference type="SAM" id="SignalP"/>
    </source>
</evidence>
<comment type="caution">
    <text evidence="2">The sequence shown here is derived from an EMBL/GenBank/DDBJ whole genome shotgun (WGS) entry which is preliminary data.</text>
</comment>
<accession>A0ABS8AFC8</accession>
<reference evidence="2" key="1">
    <citation type="submission" date="2021-10" db="EMBL/GenBank/DDBJ databases">
        <authorList>
            <person name="Dean J.D."/>
            <person name="Kim M.K."/>
            <person name="Newey C.N."/>
            <person name="Stoker T.S."/>
            <person name="Thompson D.W."/>
            <person name="Grose J.H."/>
        </authorList>
    </citation>
    <scope>NUCLEOTIDE SEQUENCE</scope>
    <source>
        <strain evidence="2">BT635</strain>
    </source>
</reference>
<evidence type="ECO:0008006" key="4">
    <source>
        <dbReference type="Google" id="ProtNLM"/>
    </source>
</evidence>
<organism evidence="2 3">
    <name type="scientific">Hymenobacter nitidus</name>
    <dbReference type="NCBI Taxonomy" id="2880929"/>
    <lineage>
        <taxon>Bacteria</taxon>
        <taxon>Pseudomonadati</taxon>
        <taxon>Bacteroidota</taxon>
        <taxon>Cytophagia</taxon>
        <taxon>Cytophagales</taxon>
        <taxon>Hymenobacteraceae</taxon>
        <taxon>Hymenobacter</taxon>
    </lineage>
</organism>
<keyword evidence="3" id="KW-1185">Reference proteome</keyword>
<name>A0ABS8AFC8_9BACT</name>
<gene>
    <name evidence="2" type="ORF">LGH70_15275</name>
</gene>
<protein>
    <recommendedName>
        <fullName evidence="4">Outer membrane protein beta-barrel domain-containing protein</fullName>
    </recommendedName>
</protein>
<dbReference type="RefSeq" id="WP_226187256.1">
    <property type="nucleotide sequence ID" value="NZ_JAJADQ010000008.1"/>
</dbReference>
<keyword evidence="1" id="KW-0732">Signal</keyword>
<proteinExistence type="predicted"/>
<feature type="signal peptide" evidence="1">
    <location>
        <begin position="1"/>
        <end position="31"/>
    </location>
</feature>
<dbReference type="Proteomes" id="UP001165297">
    <property type="component" value="Unassembled WGS sequence"/>
</dbReference>
<sequence>MTTLFAFCRYPKLLPGLALLLTLGFNREATAQTDSLGAQPKRRPATTFSIGGSGGVSEQYYKVRSYAKNAPVPETYQQRYQVAGFGMARTLPILRRSTLTLELQGAAGQTRLYANKPDQATTRKLYSLSPYVEIGHPQYFRLGLGAHLGHAAYDFVYKPEKRSTARLQVLVEGGRFSLFYVHASFNRGLLGLGNGTAVFGLGSGFGSTRHRLLLGAAVVNSEANASILSSTTSTFIPVAQAHIGLGSHWELEPHLASNFQDVYQARLLLNYRLTGRTTR</sequence>
<dbReference type="EMBL" id="JAJADQ010000008">
    <property type="protein sequence ID" value="MCB2378961.1"/>
    <property type="molecule type" value="Genomic_DNA"/>
</dbReference>